<dbReference type="Gene3D" id="3.40.50.300">
    <property type="entry name" value="P-loop containing nucleotide triphosphate hydrolases"/>
    <property type="match status" value="2"/>
</dbReference>
<dbReference type="InterPro" id="IPR014001">
    <property type="entry name" value="Helicase_ATP-bd"/>
</dbReference>
<dbReference type="AlphaFoldDB" id="A0A372MD18"/>
<dbReference type="PROSITE" id="PS51192">
    <property type="entry name" value="HELICASE_ATP_BIND_1"/>
    <property type="match status" value="1"/>
</dbReference>
<keyword evidence="2" id="KW-0378">Hydrolase</keyword>
<dbReference type="GO" id="GO:0009035">
    <property type="term" value="F:type I site-specific deoxyribonuclease activity"/>
    <property type="evidence" value="ECO:0007669"/>
    <property type="project" value="UniProtKB-EC"/>
</dbReference>
<dbReference type="Pfam" id="PF04313">
    <property type="entry name" value="HSDR_N"/>
    <property type="match status" value="1"/>
</dbReference>
<keyword evidence="2" id="KW-0540">Nuclease</keyword>
<dbReference type="REBASE" id="298772">
    <property type="entry name" value="Sha411ORF13500P"/>
</dbReference>
<proteinExistence type="predicted"/>
<dbReference type="PANTHER" id="PTHR42927">
    <property type="entry name" value="HELICASE SUPERFAMILY 1 AND 2 DOMAIN-CONTAINING PROTEIN"/>
    <property type="match status" value="1"/>
</dbReference>
<comment type="caution">
    <text evidence="2">The sequence shown here is derived from an EMBL/GenBank/DDBJ whole genome shotgun (WGS) entry which is preliminary data.</text>
</comment>
<feature type="domain" description="Helicase ATP-binding" evidence="1">
    <location>
        <begin position="292"/>
        <end position="506"/>
    </location>
</feature>
<gene>
    <name evidence="2" type="ORF">DYP60_13500</name>
</gene>
<keyword evidence="2" id="KW-0255">Endonuclease</keyword>
<dbReference type="Pfam" id="PF22679">
    <property type="entry name" value="T1R_D3-like"/>
    <property type="match status" value="1"/>
</dbReference>
<accession>A0A372MD18</accession>
<name>A0A372MD18_9SPIR</name>
<reference evidence="2 3" key="2">
    <citation type="submission" date="2018-09" db="EMBL/GenBank/DDBJ databases">
        <title>Genome of Sphaerochaeta halotolerans strain 4-11.</title>
        <authorList>
            <person name="Nazina T.N."/>
            <person name="Sokolova D.S."/>
        </authorList>
    </citation>
    <scope>NUCLEOTIDE SEQUENCE [LARGE SCALE GENOMIC DNA]</scope>
    <source>
        <strain evidence="2 3">4-11</strain>
    </source>
</reference>
<dbReference type="InterPro" id="IPR040980">
    <property type="entry name" value="SWI2_SNF2"/>
</dbReference>
<dbReference type="GO" id="GO:0009307">
    <property type="term" value="P:DNA restriction-modification system"/>
    <property type="evidence" value="ECO:0007669"/>
    <property type="project" value="UniProtKB-KW"/>
</dbReference>
<dbReference type="EMBL" id="QUWK01000023">
    <property type="protein sequence ID" value="RFU93701.1"/>
    <property type="molecule type" value="Genomic_DNA"/>
</dbReference>
<sequence>MAINTTERTFEQEIEWWLIEGAVKNNRYKKGNPADFDRTLALDKGAVLAFVKDTQPDIWHGLCKRHGSESVAEAEFLKRLNSELNARGMIDVLRHGLVDLGISVRLAFFKPGSGMNQSLAALYNKNVLQITRQVKYSLQNENSIDTVIFLNGLPIITIELKNPLTGQTYKNAIGQYETDRNPRELLLAFKKRAIVHFAVDTEQVWMTTWLRKLDTTFLPFNKGSEDSGAGNPIAADGDYRTAYLWKEVLQKDSILDILHRFVQVSKDDKGKEKLIFPRYHQLDAVRKLVADVYANGSGKNYLIQHSAGSGKSNSIAWLAHHLANLHDASDEVIFHSIIVITDRRVLDKQLQRNIYNMEHKPGVVVLVDKNSKQLTTALNNGDKVIVCTLQKFPFVDVQKVSTMGKRFAIIVDEAHSSQTGDASKRMKEILADISLQGDEAIEKKLHEFAVEEAKAEAVEKDIDEVIADEMAAHGQQPNLSFFAFTATPKQKTLEIFGQRNVAGKPEPFHLYSMRQAIEEGFIFNVLENYITYETYFQIGKKIADDPVYGKNLANKALGKYMSLHPHNLAQKAEVIIEHFRSQVQHRIGGQAKAMLVTGSRLHAVRYFFEFQRYIKKMHYDLGILVAFPGTVKDKVSGEIKEYTESNLNKFPDRETVEKFDTAEYQILIVAEKYQTGFDQPLLHTMYVDKTLTGIKAVQTLSRINRTCPGKTETFILDFVNSREDIEKSFQDYYQTTGIAETTDPNVIYDIKNVLDSFMLYTDSEIDTFSKVFFKESKTQGNLDLAKLNGSIDPAVDRYNAMTEVQDRSDFKNALAKFIRLYDFLTHIIHLGDENLHKFHAYAKCLLRKLPRDEAERIPDIGNDVMLQYYRVQKLSEGPIVLVNEDGLLKQRTSSSGLPLEDEKEALSAIIQNLNERLGTNFTEMDKVLEQFVQDMAGNQEMVLRSKNPLDLFKIIYDNTIMDVVLGRMAKNQEFCEKYLEDEQFRREVDKILLPLVHERLSKM</sequence>
<dbReference type="RefSeq" id="WP_117331545.1">
    <property type="nucleotide sequence ID" value="NZ_QUWK01000023.1"/>
</dbReference>
<dbReference type="Pfam" id="PF18766">
    <property type="entry name" value="SWI2_SNF2"/>
    <property type="match status" value="1"/>
</dbReference>
<dbReference type="Gene3D" id="3.90.1570.50">
    <property type="match status" value="1"/>
</dbReference>
<organism evidence="2 3">
    <name type="scientific">Sphaerochaeta halotolerans</name>
    <dbReference type="NCBI Taxonomy" id="2293840"/>
    <lineage>
        <taxon>Bacteria</taxon>
        <taxon>Pseudomonadati</taxon>
        <taxon>Spirochaetota</taxon>
        <taxon>Spirochaetia</taxon>
        <taxon>Spirochaetales</taxon>
        <taxon>Sphaerochaetaceae</taxon>
        <taxon>Sphaerochaeta</taxon>
    </lineage>
</organism>
<dbReference type="InterPro" id="IPR055180">
    <property type="entry name" value="HsdR_RecA-like_helicase_dom_2"/>
</dbReference>
<keyword evidence="3" id="KW-1185">Reference proteome</keyword>
<dbReference type="GO" id="GO:0005524">
    <property type="term" value="F:ATP binding"/>
    <property type="evidence" value="ECO:0007669"/>
    <property type="project" value="UniProtKB-KW"/>
</dbReference>
<dbReference type="Proteomes" id="UP000264002">
    <property type="component" value="Unassembled WGS sequence"/>
</dbReference>
<reference evidence="3" key="1">
    <citation type="submission" date="2018-08" db="EMBL/GenBank/DDBJ databases">
        <authorList>
            <person name="Grouzdev D.S."/>
            <person name="Krutkina M.S."/>
        </authorList>
    </citation>
    <scope>NUCLEOTIDE SEQUENCE [LARGE SCALE GENOMIC DNA]</scope>
    <source>
        <strain evidence="3">4-11</strain>
    </source>
</reference>
<evidence type="ECO:0000313" key="2">
    <source>
        <dbReference type="EMBL" id="RFU93701.1"/>
    </source>
</evidence>
<dbReference type="PANTHER" id="PTHR42927:SF1">
    <property type="entry name" value="HELICASE SUPERFAMILY 1 AND 2 DOMAIN-CONTAINING PROTEIN"/>
    <property type="match status" value="1"/>
</dbReference>
<dbReference type="InterPro" id="IPR007409">
    <property type="entry name" value="Restrct_endonuc_type1_HsdR_N"/>
</dbReference>
<dbReference type="SUPFAM" id="SSF52540">
    <property type="entry name" value="P-loop containing nucleoside triphosphate hydrolases"/>
    <property type="match status" value="1"/>
</dbReference>
<dbReference type="GO" id="GO:0003677">
    <property type="term" value="F:DNA binding"/>
    <property type="evidence" value="ECO:0007669"/>
    <property type="project" value="UniProtKB-KW"/>
</dbReference>
<dbReference type="SMART" id="SM00487">
    <property type="entry name" value="DEXDc"/>
    <property type="match status" value="1"/>
</dbReference>
<dbReference type="InterPro" id="IPR027417">
    <property type="entry name" value="P-loop_NTPase"/>
</dbReference>
<evidence type="ECO:0000313" key="3">
    <source>
        <dbReference type="Proteomes" id="UP000264002"/>
    </source>
</evidence>
<protein>
    <submittedName>
        <fullName evidence="2">Type I restriction endonuclease subunit R</fullName>
    </submittedName>
</protein>
<evidence type="ECO:0000259" key="1">
    <source>
        <dbReference type="PROSITE" id="PS51192"/>
    </source>
</evidence>